<gene>
    <name evidence="2" type="ORF">PG994_002279</name>
</gene>
<feature type="region of interest" description="Disordered" evidence="1">
    <location>
        <begin position="551"/>
        <end position="600"/>
    </location>
</feature>
<keyword evidence="3" id="KW-1185">Reference proteome</keyword>
<accession>A0ABR1WVY2</accession>
<dbReference type="EMBL" id="JAQQWL010000002">
    <property type="protein sequence ID" value="KAK8087305.1"/>
    <property type="molecule type" value="Genomic_DNA"/>
</dbReference>
<evidence type="ECO:0000313" key="2">
    <source>
        <dbReference type="EMBL" id="KAK8087305.1"/>
    </source>
</evidence>
<evidence type="ECO:0000256" key="1">
    <source>
        <dbReference type="SAM" id="MobiDB-lite"/>
    </source>
</evidence>
<evidence type="ECO:0000313" key="3">
    <source>
        <dbReference type="Proteomes" id="UP001480595"/>
    </source>
</evidence>
<sequence>MSGSKLTTATSRRLRLEWPLLEDADRQDLTGVHAVLVVICHLYTFLDNDDIPDNETQPAILQAARILFDKNGPVTIDIFKSTLLNEHLWSRDAFHLWQRRDWARPLDQLGDWQLTDETHLDDMVCESLVMYDGTTTLDECVSAEFGFFDDHMTQWQWFRLPCFRAFIRVHYQPRQARKFKDVRSFTITCQSFESKNETPHECQLKIVKERYTIVAAVRLGRHGEEDVVRTYNASGAYLLAPKDATSIIDDKARIGEDGHEWLLFYSKLGKGQSSRISDEKDEPCEEVAPSTSITRGPSGKYLQSAKATSVNPEAEKGPGSPTTTPTKKSFIENLSSLAAEIEGHDIMVFSNIPSRRVPDISFTVKGLPVCDIDGTRKILNLQGCVPPLPTSIAGLFPTAWLRHEKELEQSGPEATSSTVPQPFSQPAEAGGSSSKPHESKELADQEQTGALSLLAPRPKIMTMVQDAGRKQGETCPALSFAAGPMPLSHLEVTPVERRRLAQEPWQKAYDWLVFTQWHAWSKEHPEQVFQQLGDLTQRHYEECYKEGHDAPSALQQELQQMGQQEGQPQAQGDGSARSEVGEAEPDQVDEQHRVKRRRLD</sequence>
<feature type="region of interest" description="Disordered" evidence="1">
    <location>
        <begin position="406"/>
        <end position="457"/>
    </location>
</feature>
<feature type="region of interest" description="Disordered" evidence="1">
    <location>
        <begin position="273"/>
        <end position="327"/>
    </location>
</feature>
<reference evidence="2 3" key="1">
    <citation type="submission" date="2023-01" db="EMBL/GenBank/DDBJ databases">
        <title>Analysis of 21 Apiospora genomes using comparative genomics revels a genus with tremendous synthesis potential of carbohydrate active enzymes and secondary metabolites.</title>
        <authorList>
            <person name="Sorensen T."/>
        </authorList>
    </citation>
    <scope>NUCLEOTIDE SEQUENCE [LARGE SCALE GENOMIC DNA]</scope>
    <source>
        <strain evidence="2 3">CBS 135458</strain>
    </source>
</reference>
<proteinExistence type="predicted"/>
<dbReference type="Proteomes" id="UP001480595">
    <property type="component" value="Unassembled WGS sequence"/>
</dbReference>
<feature type="compositionally biased region" description="Polar residues" evidence="1">
    <location>
        <begin position="412"/>
        <end position="424"/>
    </location>
</feature>
<dbReference type="RefSeq" id="XP_066721829.1">
    <property type="nucleotide sequence ID" value="XM_066853688.1"/>
</dbReference>
<name>A0ABR1WVY2_9PEZI</name>
<dbReference type="GeneID" id="92086751"/>
<comment type="caution">
    <text evidence="2">The sequence shown here is derived from an EMBL/GenBank/DDBJ whole genome shotgun (WGS) entry which is preliminary data.</text>
</comment>
<organism evidence="2 3">
    <name type="scientific">Apiospora phragmitis</name>
    <dbReference type="NCBI Taxonomy" id="2905665"/>
    <lineage>
        <taxon>Eukaryota</taxon>
        <taxon>Fungi</taxon>
        <taxon>Dikarya</taxon>
        <taxon>Ascomycota</taxon>
        <taxon>Pezizomycotina</taxon>
        <taxon>Sordariomycetes</taxon>
        <taxon>Xylariomycetidae</taxon>
        <taxon>Amphisphaeriales</taxon>
        <taxon>Apiosporaceae</taxon>
        <taxon>Apiospora</taxon>
    </lineage>
</organism>
<feature type="compositionally biased region" description="Low complexity" evidence="1">
    <location>
        <begin position="553"/>
        <end position="571"/>
    </location>
</feature>
<protein>
    <submittedName>
        <fullName evidence="2">Uncharacterized protein</fullName>
    </submittedName>
</protein>
<feature type="compositionally biased region" description="Low complexity" evidence="1">
    <location>
        <begin position="317"/>
        <end position="327"/>
    </location>
</feature>